<dbReference type="PIRSF" id="PIRSF017082">
    <property type="entry name" value="YflP"/>
    <property type="match status" value="1"/>
</dbReference>
<comment type="similarity">
    <text evidence="1">Belongs to the UPF0065 (bug) family.</text>
</comment>
<sequence length="325" mass="33776">MTVKRFKILLASGMLASLGLAGAAQADYPERPIRLVVGFPAGGASDVAARAIAGKMAVLLGQPIVIENKAGAASNIGSDYVAKAAPDGYTVLFGTISLAVNPSLYQKLTYDPLKDLAPIAQVASTPFLVVVNPGTPYRSVSDLIAEAKKPSEKPIYFASAGNGSGAHLFAELFNSQAGVKMQHVPYRGAAPAMSDVLGGQVPLAFDNIVTTLPLVKSGKLRALAVTTKTRSQAAPDIPTLAESGVPGYDATAWFGLFAPAGTPPDIIQKLSATAAQATQAPEVRAALEAVGCDPMGTSPQEFDVFFKSEVKKWAKVVDEAHVRVD</sequence>
<dbReference type="SUPFAM" id="SSF53850">
    <property type="entry name" value="Periplasmic binding protein-like II"/>
    <property type="match status" value="1"/>
</dbReference>
<organism evidence="3 4">
    <name type="scientific">Achromobacter veterisilvae</name>
    <dbReference type="NCBI Taxonomy" id="2069367"/>
    <lineage>
        <taxon>Bacteria</taxon>
        <taxon>Pseudomonadati</taxon>
        <taxon>Pseudomonadota</taxon>
        <taxon>Betaproteobacteria</taxon>
        <taxon>Burkholderiales</taxon>
        <taxon>Alcaligenaceae</taxon>
        <taxon>Achromobacter</taxon>
    </lineage>
</organism>
<dbReference type="PANTHER" id="PTHR42928">
    <property type="entry name" value="TRICARBOXYLATE-BINDING PROTEIN"/>
    <property type="match status" value="1"/>
</dbReference>
<evidence type="ECO:0000313" key="3">
    <source>
        <dbReference type="EMBL" id="WXR74137.1"/>
    </source>
</evidence>
<evidence type="ECO:0000256" key="1">
    <source>
        <dbReference type="ARBA" id="ARBA00006987"/>
    </source>
</evidence>
<dbReference type="EMBL" id="CP148753">
    <property type="protein sequence ID" value="WXR74137.1"/>
    <property type="molecule type" value="Genomic_DNA"/>
</dbReference>
<gene>
    <name evidence="3" type="ORF">WHX56_01250</name>
</gene>
<dbReference type="Gene3D" id="3.40.190.10">
    <property type="entry name" value="Periplasmic binding protein-like II"/>
    <property type="match status" value="1"/>
</dbReference>
<dbReference type="InterPro" id="IPR005064">
    <property type="entry name" value="BUG"/>
</dbReference>
<evidence type="ECO:0000256" key="2">
    <source>
        <dbReference type="SAM" id="SignalP"/>
    </source>
</evidence>
<reference evidence="3 4" key="1">
    <citation type="submission" date="2024-03" db="EMBL/GenBank/DDBJ databases">
        <title>Reference genomes for the five species model microbial community.</title>
        <authorList>
            <person name="Padfield D."/>
        </authorList>
    </citation>
    <scope>NUCLEOTIDE SEQUENCE [LARGE SCALE GENOMIC DNA]</scope>
    <source>
        <strain evidence="3 4">AB1</strain>
    </source>
</reference>
<feature type="chain" id="PRO_5045506752" evidence="2">
    <location>
        <begin position="27"/>
        <end position="325"/>
    </location>
</feature>
<evidence type="ECO:0000313" key="4">
    <source>
        <dbReference type="Proteomes" id="UP001456224"/>
    </source>
</evidence>
<dbReference type="PANTHER" id="PTHR42928:SF5">
    <property type="entry name" value="BLR1237 PROTEIN"/>
    <property type="match status" value="1"/>
</dbReference>
<name>A0ABZ2S5D7_9BURK</name>
<dbReference type="Pfam" id="PF03401">
    <property type="entry name" value="TctC"/>
    <property type="match status" value="1"/>
</dbReference>
<keyword evidence="2" id="KW-0732">Signal</keyword>
<keyword evidence="4" id="KW-1185">Reference proteome</keyword>
<proteinExistence type="inferred from homology"/>
<protein>
    <submittedName>
        <fullName evidence="3">Tripartite tricarboxylate transporter substrate binding protein</fullName>
    </submittedName>
</protein>
<dbReference type="RefSeq" id="WP_129240946.1">
    <property type="nucleotide sequence ID" value="NZ_CP148753.1"/>
</dbReference>
<dbReference type="Proteomes" id="UP001456224">
    <property type="component" value="Chromosome"/>
</dbReference>
<accession>A0ABZ2S5D7</accession>
<feature type="signal peptide" evidence="2">
    <location>
        <begin position="1"/>
        <end position="26"/>
    </location>
</feature>
<dbReference type="Gene3D" id="3.40.190.150">
    <property type="entry name" value="Bordetella uptake gene, domain 1"/>
    <property type="match status" value="1"/>
</dbReference>
<dbReference type="CDD" id="cd13578">
    <property type="entry name" value="PBP2_Bug27"/>
    <property type="match status" value="1"/>
</dbReference>
<dbReference type="InterPro" id="IPR042100">
    <property type="entry name" value="Bug_dom1"/>
</dbReference>